<feature type="domain" description="Histidine kinase" evidence="15">
    <location>
        <begin position="341"/>
        <end position="560"/>
    </location>
</feature>
<dbReference type="SMART" id="SM00388">
    <property type="entry name" value="HisKA"/>
    <property type="match status" value="1"/>
</dbReference>
<dbReference type="Gene3D" id="3.30.450.20">
    <property type="entry name" value="PAS domain"/>
    <property type="match status" value="1"/>
</dbReference>
<accession>C4XML8</accession>
<evidence type="ECO:0000256" key="5">
    <source>
        <dbReference type="ARBA" id="ARBA00022553"/>
    </source>
</evidence>
<evidence type="ECO:0000256" key="7">
    <source>
        <dbReference type="ARBA" id="ARBA00022692"/>
    </source>
</evidence>
<keyword evidence="11 14" id="KW-1133">Transmembrane helix</keyword>
<dbReference type="Proteomes" id="UP000009071">
    <property type="component" value="Chromosome"/>
</dbReference>
<dbReference type="EMBL" id="AP010904">
    <property type="protein sequence ID" value="BAH74809.1"/>
    <property type="molecule type" value="Genomic_DNA"/>
</dbReference>
<dbReference type="GO" id="GO:0005886">
    <property type="term" value="C:plasma membrane"/>
    <property type="evidence" value="ECO:0007669"/>
    <property type="project" value="UniProtKB-SubCell"/>
</dbReference>
<keyword evidence="4" id="KW-1003">Cell membrane</keyword>
<dbReference type="GO" id="GO:0005524">
    <property type="term" value="F:ATP binding"/>
    <property type="evidence" value="ECO:0007669"/>
    <property type="project" value="UniProtKB-KW"/>
</dbReference>
<comment type="subcellular location">
    <subcellularLocation>
        <location evidence="2">Cell membrane</location>
        <topology evidence="2">Multi-pass membrane protein</topology>
    </subcellularLocation>
</comment>
<evidence type="ECO:0000256" key="4">
    <source>
        <dbReference type="ARBA" id="ARBA00022475"/>
    </source>
</evidence>
<evidence type="ECO:0000256" key="3">
    <source>
        <dbReference type="ARBA" id="ARBA00012438"/>
    </source>
</evidence>
<evidence type="ECO:0000313" key="16">
    <source>
        <dbReference type="EMBL" id="BAH74809.1"/>
    </source>
</evidence>
<feature type="transmembrane region" description="Helical" evidence="14">
    <location>
        <begin position="21"/>
        <end position="44"/>
    </location>
</feature>
<evidence type="ECO:0000256" key="2">
    <source>
        <dbReference type="ARBA" id="ARBA00004651"/>
    </source>
</evidence>
<dbReference type="SMART" id="SM00387">
    <property type="entry name" value="HATPase_c"/>
    <property type="match status" value="1"/>
</dbReference>
<keyword evidence="12" id="KW-0902">Two-component regulatory system</keyword>
<dbReference type="HOGENOM" id="CLU_023166_1_0_7"/>
<dbReference type="InterPro" id="IPR004358">
    <property type="entry name" value="Sig_transdc_His_kin-like_C"/>
</dbReference>
<dbReference type="Gene3D" id="3.30.565.10">
    <property type="entry name" value="Histidine kinase-like ATPase, C-terminal domain"/>
    <property type="match status" value="1"/>
</dbReference>
<evidence type="ECO:0000313" key="17">
    <source>
        <dbReference type="Proteomes" id="UP000009071"/>
    </source>
</evidence>
<evidence type="ECO:0000256" key="13">
    <source>
        <dbReference type="ARBA" id="ARBA00023136"/>
    </source>
</evidence>
<dbReference type="Gene3D" id="1.10.287.130">
    <property type="match status" value="1"/>
</dbReference>
<keyword evidence="17" id="KW-1185">Reference proteome</keyword>
<keyword evidence="8" id="KW-0547">Nucleotide-binding</keyword>
<dbReference type="PANTHER" id="PTHR43065:SF46">
    <property type="entry name" value="C4-DICARBOXYLATE TRANSPORT SENSOR PROTEIN DCTB"/>
    <property type="match status" value="1"/>
</dbReference>
<keyword evidence="10" id="KW-0067">ATP-binding</keyword>
<dbReference type="InterPro" id="IPR003594">
    <property type="entry name" value="HATPase_dom"/>
</dbReference>
<evidence type="ECO:0000256" key="6">
    <source>
        <dbReference type="ARBA" id="ARBA00022679"/>
    </source>
</evidence>
<dbReference type="InterPro" id="IPR036097">
    <property type="entry name" value="HisK_dim/P_sf"/>
</dbReference>
<comment type="catalytic activity">
    <reaction evidence="1">
        <text>ATP + protein L-histidine = ADP + protein N-phospho-L-histidine.</text>
        <dbReference type="EC" id="2.7.13.3"/>
    </reaction>
</comment>
<evidence type="ECO:0000256" key="14">
    <source>
        <dbReference type="SAM" id="Phobius"/>
    </source>
</evidence>
<dbReference type="PANTHER" id="PTHR43065">
    <property type="entry name" value="SENSOR HISTIDINE KINASE"/>
    <property type="match status" value="1"/>
</dbReference>
<dbReference type="SUPFAM" id="SSF47384">
    <property type="entry name" value="Homodimeric domain of signal transducing histidine kinase"/>
    <property type="match status" value="1"/>
</dbReference>
<dbReference type="InterPro" id="IPR005467">
    <property type="entry name" value="His_kinase_dom"/>
</dbReference>
<dbReference type="Pfam" id="PF02518">
    <property type="entry name" value="HATPase_c"/>
    <property type="match status" value="1"/>
</dbReference>
<dbReference type="CDD" id="cd00082">
    <property type="entry name" value="HisKA"/>
    <property type="match status" value="1"/>
</dbReference>
<dbReference type="eggNOG" id="COG4191">
    <property type="taxonomic scope" value="Bacteria"/>
</dbReference>
<proteinExistence type="predicted"/>
<keyword evidence="6" id="KW-0808">Transferase</keyword>
<dbReference type="STRING" id="573370.DMR_13180"/>
<keyword evidence="9 16" id="KW-0418">Kinase</keyword>
<dbReference type="PROSITE" id="PS50109">
    <property type="entry name" value="HIS_KIN"/>
    <property type="match status" value="1"/>
</dbReference>
<dbReference type="Pfam" id="PF02743">
    <property type="entry name" value="dCache_1"/>
    <property type="match status" value="1"/>
</dbReference>
<dbReference type="EC" id="2.7.13.3" evidence="3"/>
<dbReference type="SUPFAM" id="SSF55874">
    <property type="entry name" value="ATPase domain of HSP90 chaperone/DNA topoisomerase II/histidine kinase"/>
    <property type="match status" value="1"/>
</dbReference>
<evidence type="ECO:0000256" key="1">
    <source>
        <dbReference type="ARBA" id="ARBA00000085"/>
    </source>
</evidence>
<keyword evidence="5" id="KW-0597">Phosphoprotein</keyword>
<evidence type="ECO:0000256" key="11">
    <source>
        <dbReference type="ARBA" id="ARBA00022989"/>
    </source>
</evidence>
<dbReference type="GO" id="GO:0000155">
    <property type="term" value="F:phosphorelay sensor kinase activity"/>
    <property type="evidence" value="ECO:0007669"/>
    <property type="project" value="InterPro"/>
</dbReference>
<name>C4XML8_SOLM1</name>
<sequence>MRPHSREATAMIQDELSRLRLKLIAVTLAFSFIPLLSLGLGLYAKFYDTYTEKIYGNLRNLADNKKVTIDLFLTERVAQLSNLALTESYADLAGDAYLERIFGVLQLHSKSFLDLQVIDQNGICVSYVGPYQLRGIDYSREDWFRTVMAKGIHISDVFMGFRKYPHFNIAVSRREGDKTWVLRAAIDSDIFDSLVRTVQLGKSGDAFLLNAQHVLQTKPRFGHDMFDTVPFPDIPRFSGTRVDELTIGGEVSLYAMTWLNLKDWLLVIKDDPGEELLPLYRARWLLILLLCGGGTLIVIGAVFIANGTVRELIRAEREKATLDASLTQSSKMAALGKLAAGVAHEVNNPLAIIMEKAGWMRDLLSEEDIKASPNFQEFADAVAKIEFHVRRAKDVTHRLLGFARRMEPTQENLDVNLLLEQTRSFLENEANFRGIAFVRDYQADLPHIESDASQLQQVFLNILDNAIDAIDKNGSITIATRKLPDTPEVEIAIADTGNGIPRETLEKIFDPFFTTKKVGEGTGLGLTISYSIIEKLGGRIQVASEEGKGTTFRITLPVAS</sequence>
<dbReference type="InterPro" id="IPR003661">
    <property type="entry name" value="HisK_dim/P_dom"/>
</dbReference>
<evidence type="ECO:0000256" key="12">
    <source>
        <dbReference type="ARBA" id="ARBA00023012"/>
    </source>
</evidence>
<dbReference type="InterPro" id="IPR036890">
    <property type="entry name" value="HATPase_C_sf"/>
</dbReference>
<protein>
    <recommendedName>
        <fullName evidence="3">histidine kinase</fullName>
        <ecNumber evidence="3">2.7.13.3</ecNumber>
    </recommendedName>
</protein>
<dbReference type="KEGG" id="dma:DMR_13180"/>
<organism evidence="16 17">
    <name type="scientific">Solidesulfovibrio magneticus (strain ATCC 700980 / DSM 13731 / RS-1)</name>
    <name type="common">Desulfovibrio magneticus</name>
    <dbReference type="NCBI Taxonomy" id="573370"/>
    <lineage>
        <taxon>Bacteria</taxon>
        <taxon>Pseudomonadati</taxon>
        <taxon>Thermodesulfobacteriota</taxon>
        <taxon>Desulfovibrionia</taxon>
        <taxon>Desulfovibrionales</taxon>
        <taxon>Desulfovibrionaceae</taxon>
        <taxon>Solidesulfovibrio</taxon>
    </lineage>
</organism>
<evidence type="ECO:0000256" key="8">
    <source>
        <dbReference type="ARBA" id="ARBA00022741"/>
    </source>
</evidence>
<gene>
    <name evidence="16" type="ordered locus">DMR_13180</name>
</gene>
<feature type="transmembrane region" description="Helical" evidence="14">
    <location>
        <begin position="284"/>
        <end position="309"/>
    </location>
</feature>
<dbReference type="PRINTS" id="PR00344">
    <property type="entry name" value="BCTRLSENSOR"/>
</dbReference>
<dbReference type="AlphaFoldDB" id="C4XML8"/>
<keyword evidence="13 14" id="KW-0472">Membrane</keyword>
<evidence type="ECO:0000259" key="15">
    <source>
        <dbReference type="PROSITE" id="PS50109"/>
    </source>
</evidence>
<reference evidence="16 17" key="1">
    <citation type="journal article" date="2009" name="Genome Res.">
        <title>Whole genome sequence of Desulfovibrio magneticus strain RS-1 revealed common gene clusters in magnetotactic bacteria.</title>
        <authorList>
            <person name="Nakazawa H."/>
            <person name="Arakaki A."/>
            <person name="Narita-Yamada S."/>
            <person name="Yashiro I."/>
            <person name="Jinno K."/>
            <person name="Aoki N."/>
            <person name="Tsuruyama A."/>
            <person name="Okamura Y."/>
            <person name="Tanikawa S."/>
            <person name="Fujita N."/>
            <person name="Takeyama H."/>
            <person name="Matsunaga T."/>
        </authorList>
    </citation>
    <scope>NUCLEOTIDE SEQUENCE [LARGE SCALE GENOMIC DNA]</scope>
    <source>
        <strain evidence="17">ATCC 700980 / DSM 13731 / RS-1</strain>
    </source>
</reference>
<keyword evidence="7 14" id="KW-0812">Transmembrane</keyword>
<evidence type="ECO:0000256" key="9">
    <source>
        <dbReference type="ARBA" id="ARBA00022777"/>
    </source>
</evidence>
<evidence type="ECO:0000256" key="10">
    <source>
        <dbReference type="ARBA" id="ARBA00022840"/>
    </source>
</evidence>
<dbReference type="InterPro" id="IPR033479">
    <property type="entry name" value="dCache_1"/>
</dbReference>